<organism evidence="1">
    <name type="scientific">marine sediment metagenome</name>
    <dbReference type="NCBI Taxonomy" id="412755"/>
    <lineage>
        <taxon>unclassified sequences</taxon>
        <taxon>metagenomes</taxon>
        <taxon>ecological metagenomes</taxon>
    </lineage>
</organism>
<sequence length="153" mass="18146">MNAFSIYDDIIKLYISKKAELKDIKEFIVEKLVCTKWTPFEFLKFKVIIDRNFFRDIEEDSLDTTLEGIYNFHIKNDPILNEQFKSNLTTYSDQFLKNNDKIFHILTDIDDTLYPHFNHTGLAGTDISWKTKEAYPGIKKLYHVLYSNCNLFP</sequence>
<reference evidence="1" key="1">
    <citation type="journal article" date="2014" name="Front. Microbiol.">
        <title>High frequency of phylogenetically diverse reductive dehalogenase-homologous genes in deep subseafloor sedimentary metagenomes.</title>
        <authorList>
            <person name="Kawai M."/>
            <person name="Futagami T."/>
            <person name="Toyoda A."/>
            <person name="Takaki Y."/>
            <person name="Nishi S."/>
            <person name="Hori S."/>
            <person name="Arai W."/>
            <person name="Tsubouchi T."/>
            <person name="Morono Y."/>
            <person name="Uchiyama I."/>
            <person name="Ito T."/>
            <person name="Fujiyama A."/>
            <person name="Inagaki F."/>
            <person name="Takami H."/>
        </authorList>
    </citation>
    <scope>NUCLEOTIDE SEQUENCE</scope>
    <source>
        <strain evidence="1">Expedition CK06-06</strain>
    </source>
</reference>
<dbReference type="AlphaFoldDB" id="X0WSY3"/>
<accession>X0WSY3</accession>
<evidence type="ECO:0000313" key="1">
    <source>
        <dbReference type="EMBL" id="GAG27618.1"/>
    </source>
</evidence>
<feature type="non-terminal residue" evidence="1">
    <location>
        <position position="153"/>
    </location>
</feature>
<name>X0WSY3_9ZZZZ</name>
<proteinExistence type="predicted"/>
<protein>
    <submittedName>
        <fullName evidence="1">Uncharacterized protein</fullName>
    </submittedName>
</protein>
<comment type="caution">
    <text evidence="1">The sequence shown here is derived from an EMBL/GenBank/DDBJ whole genome shotgun (WGS) entry which is preliminary data.</text>
</comment>
<gene>
    <name evidence="1" type="ORF">S01H1_48336</name>
</gene>
<dbReference type="EMBL" id="BARS01031039">
    <property type="protein sequence ID" value="GAG27618.1"/>
    <property type="molecule type" value="Genomic_DNA"/>
</dbReference>